<proteinExistence type="predicted"/>
<dbReference type="Proteomes" id="UP000311919">
    <property type="component" value="Unassembled WGS sequence"/>
</dbReference>
<evidence type="ECO:0000313" key="1">
    <source>
        <dbReference type="EMBL" id="TNN04521.1"/>
    </source>
</evidence>
<dbReference type="AlphaFoldDB" id="A0A4Z2CK04"/>
<reference evidence="1 2" key="1">
    <citation type="submission" date="2019-03" db="EMBL/GenBank/DDBJ databases">
        <title>An improved genome assembly of the fluke Schistosoma japonicum.</title>
        <authorList>
            <person name="Hu W."/>
            <person name="Luo F."/>
            <person name="Yin M."/>
            <person name="Mo X."/>
            <person name="Sun C."/>
            <person name="Wu Q."/>
            <person name="Zhu B."/>
            <person name="Xiang M."/>
            <person name="Wang J."/>
            <person name="Wang Y."/>
            <person name="Zhang T."/>
            <person name="Xu B."/>
            <person name="Zheng H."/>
            <person name="Feng Z."/>
        </authorList>
    </citation>
    <scope>NUCLEOTIDE SEQUENCE [LARGE SCALE GENOMIC DNA]</scope>
    <source>
        <strain evidence="1">HuSjv2</strain>
        <tissue evidence="1">Worms</tissue>
    </source>
</reference>
<dbReference type="EMBL" id="SKCS01001604">
    <property type="protein sequence ID" value="TNN04521.1"/>
    <property type="molecule type" value="Genomic_DNA"/>
</dbReference>
<sequence length="62" mass="6683">MVQPVSGRNPEQFLAALPQMQLHPGGSRASKAAHMQFNFLHSHFLCPAPRTAMPCGGADSDH</sequence>
<name>A0A4Z2CK04_SCHJA</name>
<evidence type="ECO:0000313" key="2">
    <source>
        <dbReference type="Proteomes" id="UP000311919"/>
    </source>
</evidence>
<gene>
    <name evidence="1" type="ORF">EWB00_002109</name>
</gene>
<organism evidence="1 2">
    <name type="scientific">Schistosoma japonicum</name>
    <name type="common">Blood fluke</name>
    <dbReference type="NCBI Taxonomy" id="6182"/>
    <lineage>
        <taxon>Eukaryota</taxon>
        <taxon>Metazoa</taxon>
        <taxon>Spiralia</taxon>
        <taxon>Lophotrochozoa</taxon>
        <taxon>Platyhelminthes</taxon>
        <taxon>Trematoda</taxon>
        <taxon>Digenea</taxon>
        <taxon>Strigeidida</taxon>
        <taxon>Schistosomatoidea</taxon>
        <taxon>Schistosomatidae</taxon>
        <taxon>Schistosoma</taxon>
    </lineage>
</organism>
<protein>
    <submittedName>
        <fullName evidence="1">Uncharacterized protein</fullName>
    </submittedName>
</protein>
<accession>A0A4Z2CK04</accession>
<comment type="caution">
    <text evidence="1">The sequence shown here is derived from an EMBL/GenBank/DDBJ whole genome shotgun (WGS) entry which is preliminary data.</text>
</comment>
<keyword evidence="2" id="KW-1185">Reference proteome</keyword>